<accession>A0AAV4SNT4</accession>
<sequence>MGIGRAFCRSPPYACIYDLQVSFADESSGLHIGLDSLPGTEELHSDIPYSSVAPLVSVETCLEIHCDKELFHKSSQKIR</sequence>
<reference evidence="1 2" key="1">
    <citation type="submission" date="2021-06" db="EMBL/GenBank/DDBJ databases">
        <title>Caerostris darwini draft genome.</title>
        <authorList>
            <person name="Kono N."/>
            <person name="Arakawa K."/>
        </authorList>
    </citation>
    <scope>NUCLEOTIDE SEQUENCE [LARGE SCALE GENOMIC DNA]</scope>
</reference>
<gene>
    <name evidence="1" type="ORF">CDAR_32961</name>
</gene>
<name>A0AAV4SNT4_9ARAC</name>
<protein>
    <submittedName>
        <fullName evidence="1">Uncharacterized protein</fullName>
    </submittedName>
</protein>
<dbReference type="AlphaFoldDB" id="A0AAV4SNT4"/>
<evidence type="ECO:0000313" key="1">
    <source>
        <dbReference type="EMBL" id="GIY34212.1"/>
    </source>
</evidence>
<organism evidence="1 2">
    <name type="scientific">Caerostris darwini</name>
    <dbReference type="NCBI Taxonomy" id="1538125"/>
    <lineage>
        <taxon>Eukaryota</taxon>
        <taxon>Metazoa</taxon>
        <taxon>Ecdysozoa</taxon>
        <taxon>Arthropoda</taxon>
        <taxon>Chelicerata</taxon>
        <taxon>Arachnida</taxon>
        <taxon>Araneae</taxon>
        <taxon>Araneomorphae</taxon>
        <taxon>Entelegynae</taxon>
        <taxon>Araneoidea</taxon>
        <taxon>Araneidae</taxon>
        <taxon>Caerostris</taxon>
    </lineage>
</organism>
<comment type="caution">
    <text evidence="1">The sequence shown here is derived from an EMBL/GenBank/DDBJ whole genome shotgun (WGS) entry which is preliminary data.</text>
</comment>
<dbReference type="EMBL" id="BPLQ01008042">
    <property type="protein sequence ID" value="GIY34212.1"/>
    <property type="molecule type" value="Genomic_DNA"/>
</dbReference>
<dbReference type="Proteomes" id="UP001054837">
    <property type="component" value="Unassembled WGS sequence"/>
</dbReference>
<evidence type="ECO:0000313" key="2">
    <source>
        <dbReference type="Proteomes" id="UP001054837"/>
    </source>
</evidence>
<keyword evidence="2" id="KW-1185">Reference proteome</keyword>
<proteinExistence type="predicted"/>